<accession>A0ABR1UVU0</accession>
<evidence type="ECO:0000313" key="3">
    <source>
        <dbReference type="Proteomes" id="UP001433268"/>
    </source>
</evidence>
<gene>
    <name evidence="2" type="ORF">PG997_015142</name>
</gene>
<dbReference type="SUPFAM" id="SSF81383">
    <property type="entry name" value="F-box domain"/>
    <property type="match status" value="1"/>
</dbReference>
<sequence length="326" mass="37636">MAGILDLPDELLLKLINSLTLESYFCLVRTCQTFRRLSYDASCRQRFDSACSPVLLTEAQTRDSVFLFNMEHPYRPLRDIIQTTMDVFNPPIEYMPPWSPTGRMKTAYRGDLLWGDKFRPKEYDIALHSLCLDMQSYENRRISNIAGLLLKDKLCSTCWYLRGTSDFTRRLRYLMSPVYCGPCDQYHSDVFFPGLAWEHRDSDQVCTGRTGYLRICAHHRVFWDDYQRLSGGYHCKPCRATLVGSSSGSISHRREIKLPQELCRSYPVDQDSLEVIRTSLARCGGGACPHIRINDPSLVTYLLHTLQSYYIVPNVEVPISDPWGNR</sequence>
<dbReference type="InterPro" id="IPR001810">
    <property type="entry name" value="F-box_dom"/>
</dbReference>
<feature type="domain" description="F-box" evidence="1">
    <location>
        <begin position="1"/>
        <end position="50"/>
    </location>
</feature>
<dbReference type="RefSeq" id="XP_066661644.1">
    <property type="nucleotide sequence ID" value="XM_066819456.1"/>
</dbReference>
<keyword evidence="3" id="KW-1185">Reference proteome</keyword>
<organism evidence="2 3">
    <name type="scientific">Apiospora hydei</name>
    <dbReference type="NCBI Taxonomy" id="1337664"/>
    <lineage>
        <taxon>Eukaryota</taxon>
        <taxon>Fungi</taxon>
        <taxon>Dikarya</taxon>
        <taxon>Ascomycota</taxon>
        <taxon>Pezizomycotina</taxon>
        <taxon>Sordariomycetes</taxon>
        <taxon>Xylariomycetidae</taxon>
        <taxon>Amphisphaeriales</taxon>
        <taxon>Apiosporaceae</taxon>
        <taxon>Apiospora</taxon>
    </lineage>
</organism>
<dbReference type="InterPro" id="IPR036047">
    <property type="entry name" value="F-box-like_dom_sf"/>
</dbReference>
<dbReference type="Proteomes" id="UP001433268">
    <property type="component" value="Unassembled WGS sequence"/>
</dbReference>
<proteinExistence type="predicted"/>
<evidence type="ECO:0000259" key="1">
    <source>
        <dbReference type="PROSITE" id="PS50181"/>
    </source>
</evidence>
<name>A0ABR1UVU0_9PEZI</name>
<protein>
    <recommendedName>
        <fullName evidence="1">F-box domain-containing protein</fullName>
    </recommendedName>
</protein>
<dbReference type="GeneID" id="92052516"/>
<dbReference type="PROSITE" id="PS50181">
    <property type="entry name" value="FBOX"/>
    <property type="match status" value="1"/>
</dbReference>
<comment type="caution">
    <text evidence="2">The sequence shown here is derived from an EMBL/GenBank/DDBJ whole genome shotgun (WGS) entry which is preliminary data.</text>
</comment>
<reference evidence="2 3" key="1">
    <citation type="submission" date="2023-01" db="EMBL/GenBank/DDBJ databases">
        <title>Analysis of 21 Apiospora genomes using comparative genomics revels a genus with tremendous synthesis potential of carbohydrate active enzymes and secondary metabolites.</title>
        <authorList>
            <person name="Sorensen T."/>
        </authorList>
    </citation>
    <scope>NUCLEOTIDE SEQUENCE [LARGE SCALE GENOMIC DNA]</scope>
    <source>
        <strain evidence="2 3">CBS 114990</strain>
    </source>
</reference>
<dbReference type="Pfam" id="PF00646">
    <property type="entry name" value="F-box"/>
    <property type="match status" value="1"/>
</dbReference>
<evidence type="ECO:0000313" key="2">
    <source>
        <dbReference type="EMBL" id="KAK8063045.1"/>
    </source>
</evidence>
<dbReference type="EMBL" id="JAQQWN010000010">
    <property type="protein sequence ID" value="KAK8063045.1"/>
    <property type="molecule type" value="Genomic_DNA"/>
</dbReference>